<feature type="domain" description="GST N-terminal" evidence="1">
    <location>
        <begin position="19"/>
        <end position="90"/>
    </location>
</feature>
<reference evidence="3 4" key="1">
    <citation type="submission" date="2015-10" db="EMBL/GenBank/DDBJ databases">
        <title>Full genome of DAOMC 229536 Phialocephala scopiformis, a fungal endophyte of spruce producing the potent anti-insectan compound rugulosin.</title>
        <authorList>
            <consortium name="DOE Joint Genome Institute"/>
            <person name="Walker A.K."/>
            <person name="Frasz S.L."/>
            <person name="Seifert K.A."/>
            <person name="Miller J.D."/>
            <person name="Mondo S.J."/>
            <person name="Labutti K."/>
            <person name="Lipzen A."/>
            <person name="Dockter R."/>
            <person name="Kennedy M."/>
            <person name="Grigoriev I.V."/>
            <person name="Spatafora J.W."/>
        </authorList>
    </citation>
    <scope>NUCLEOTIDE SEQUENCE [LARGE SCALE GENOMIC DNA]</scope>
    <source>
        <strain evidence="3 4">CBS 120377</strain>
    </source>
</reference>
<keyword evidence="4" id="KW-1185">Reference proteome</keyword>
<evidence type="ECO:0000313" key="3">
    <source>
        <dbReference type="EMBL" id="KUJ24355.1"/>
    </source>
</evidence>
<dbReference type="GeneID" id="28815441"/>
<dbReference type="Proteomes" id="UP000070700">
    <property type="component" value="Unassembled WGS sequence"/>
</dbReference>
<dbReference type="AlphaFoldDB" id="A0A194XVK4"/>
<dbReference type="KEGG" id="psco:LY89DRAFT_19248"/>
<name>A0A194XVK4_MOLSC</name>
<protein>
    <submittedName>
        <fullName evidence="3">Uncharacterized protein</fullName>
    </submittedName>
</protein>
<dbReference type="Pfam" id="PF13409">
    <property type="entry name" value="GST_N_2"/>
    <property type="match status" value="1"/>
</dbReference>
<dbReference type="RefSeq" id="XP_018078710.1">
    <property type="nucleotide sequence ID" value="XM_018205715.1"/>
</dbReference>
<dbReference type="OrthoDB" id="4951845at2759"/>
<evidence type="ECO:0000313" key="4">
    <source>
        <dbReference type="Proteomes" id="UP000070700"/>
    </source>
</evidence>
<dbReference type="InterPro" id="IPR036249">
    <property type="entry name" value="Thioredoxin-like_sf"/>
</dbReference>
<feature type="domain" description="Glutathione S-transferase UstS-like C-terminal" evidence="2">
    <location>
        <begin position="137"/>
        <end position="238"/>
    </location>
</feature>
<evidence type="ECO:0000259" key="1">
    <source>
        <dbReference type="Pfam" id="PF13409"/>
    </source>
</evidence>
<dbReference type="EMBL" id="KQ947404">
    <property type="protein sequence ID" value="KUJ24355.1"/>
    <property type="molecule type" value="Genomic_DNA"/>
</dbReference>
<dbReference type="SUPFAM" id="SSF52833">
    <property type="entry name" value="Thioredoxin-like"/>
    <property type="match status" value="1"/>
</dbReference>
<dbReference type="Gene3D" id="3.40.30.10">
    <property type="entry name" value="Glutaredoxin"/>
    <property type="match status" value="1"/>
</dbReference>
<accession>A0A194XVK4</accession>
<dbReference type="InterPro" id="IPR054416">
    <property type="entry name" value="GST_UstS-like_C"/>
</dbReference>
<organism evidence="3 4">
    <name type="scientific">Mollisia scopiformis</name>
    <name type="common">Conifer needle endophyte fungus</name>
    <name type="synonym">Phialocephala scopiformis</name>
    <dbReference type="NCBI Taxonomy" id="149040"/>
    <lineage>
        <taxon>Eukaryota</taxon>
        <taxon>Fungi</taxon>
        <taxon>Dikarya</taxon>
        <taxon>Ascomycota</taxon>
        <taxon>Pezizomycotina</taxon>
        <taxon>Leotiomycetes</taxon>
        <taxon>Helotiales</taxon>
        <taxon>Mollisiaceae</taxon>
        <taxon>Mollisia</taxon>
    </lineage>
</organism>
<dbReference type="Pfam" id="PF22041">
    <property type="entry name" value="GST_C_7"/>
    <property type="match status" value="1"/>
</dbReference>
<sequence length="240" mass="27779">MAAQEPLVHFYDLSGPKPWSPFCWLTRYALNYKNIPYTVTKVSYPGIGPKCEELFKDMTGLEATVPIIEILQPPYKALNDSTPIALLLNERFTEKDGFKHLKDIEKVDAYAESLGSFGRAIIRWIMFDVYSNSLDKSDGSQEYFKETREPRLGCELKDLLEKKGGGEEKVMQEIRENWTPLQERMKKDDGTSEPTYIDFFDAAHIRWIEAASHEKYEKLLGLYSDDTFTKLMKKVSKYET</sequence>
<dbReference type="InParanoid" id="A0A194XVK4"/>
<evidence type="ECO:0000259" key="2">
    <source>
        <dbReference type="Pfam" id="PF22041"/>
    </source>
</evidence>
<gene>
    <name evidence="3" type="ORF">LY89DRAFT_19248</name>
</gene>
<proteinExistence type="predicted"/>
<dbReference type="InterPro" id="IPR004045">
    <property type="entry name" value="Glutathione_S-Trfase_N"/>
</dbReference>
<dbReference type="Gene3D" id="1.20.1050.10">
    <property type="match status" value="1"/>
</dbReference>